<evidence type="ECO:0000256" key="4">
    <source>
        <dbReference type="ARBA" id="ARBA00022692"/>
    </source>
</evidence>
<evidence type="ECO:0000256" key="2">
    <source>
        <dbReference type="ARBA" id="ARBA00006459"/>
    </source>
</evidence>
<feature type="binding site" evidence="8">
    <location>
        <position position="326"/>
    </location>
    <ligand>
        <name>Na(+)</name>
        <dbReference type="ChEBI" id="CHEBI:29101"/>
        <label>1</label>
    </ligand>
</feature>
<feature type="transmembrane region" description="Helical" evidence="11">
    <location>
        <begin position="353"/>
        <end position="378"/>
    </location>
</feature>
<dbReference type="EMBL" id="NEDP02003147">
    <property type="protein sequence ID" value="OWF49364.1"/>
    <property type="molecule type" value="Genomic_DNA"/>
</dbReference>
<dbReference type="GO" id="GO:0046872">
    <property type="term" value="F:metal ion binding"/>
    <property type="evidence" value="ECO:0007669"/>
    <property type="project" value="UniProtKB-KW"/>
</dbReference>
<feature type="transmembrane region" description="Helical" evidence="11">
    <location>
        <begin position="412"/>
        <end position="440"/>
    </location>
</feature>
<dbReference type="Pfam" id="PF00209">
    <property type="entry name" value="SNF"/>
    <property type="match status" value="1"/>
</dbReference>
<reference evidence="12 13" key="1">
    <citation type="journal article" date="2017" name="Nat. Ecol. Evol.">
        <title>Scallop genome provides insights into evolution of bilaterian karyotype and development.</title>
        <authorList>
            <person name="Wang S."/>
            <person name="Zhang J."/>
            <person name="Jiao W."/>
            <person name="Li J."/>
            <person name="Xun X."/>
            <person name="Sun Y."/>
            <person name="Guo X."/>
            <person name="Huan P."/>
            <person name="Dong B."/>
            <person name="Zhang L."/>
            <person name="Hu X."/>
            <person name="Sun X."/>
            <person name="Wang J."/>
            <person name="Zhao C."/>
            <person name="Wang Y."/>
            <person name="Wang D."/>
            <person name="Huang X."/>
            <person name="Wang R."/>
            <person name="Lv J."/>
            <person name="Li Y."/>
            <person name="Zhang Z."/>
            <person name="Liu B."/>
            <person name="Lu W."/>
            <person name="Hui Y."/>
            <person name="Liang J."/>
            <person name="Zhou Z."/>
            <person name="Hou R."/>
            <person name="Li X."/>
            <person name="Liu Y."/>
            <person name="Li H."/>
            <person name="Ning X."/>
            <person name="Lin Y."/>
            <person name="Zhao L."/>
            <person name="Xing Q."/>
            <person name="Dou J."/>
            <person name="Li Y."/>
            <person name="Mao J."/>
            <person name="Guo H."/>
            <person name="Dou H."/>
            <person name="Li T."/>
            <person name="Mu C."/>
            <person name="Jiang W."/>
            <person name="Fu Q."/>
            <person name="Fu X."/>
            <person name="Miao Y."/>
            <person name="Liu J."/>
            <person name="Yu Q."/>
            <person name="Li R."/>
            <person name="Liao H."/>
            <person name="Li X."/>
            <person name="Kong Y."/>
            <person name="Jiang Z."/>
            <person name="Chourrout D."/>
            <person name="Li R."/>
            <person name="Bao Z."/>
        </authorList>
    </citation>
    <scope>NUCLEOTIDE SEQUENCE [LARGE SCALE GENOMIC DNA]</scope>
    <source>
        <strain evidence="12 13">PY_sf001</strain>
    </source>
</reference>
<keyword evidence="8" id="KW-0915">Sodium</keyword>
<evidence type="ECO:0000313" key="12">
    <source>
        <dbReference type="EMBL" id="OWF49364.1"/>
    </source>
</evidence>
<evidence type="ECO:0000256" key="9">
    <source>
        <dbReference type="PIRSR" id="PIRSR600175-2"/>
    </source>
</evidence>
<dbReference type="PANTHER" id="PTHR11616">
    <property type="entry name" value="SODIUM/CHLORIDE DEPENDENT TRANSPORTER"/>
    <property type="match status" value="1"/>
</dbReference>
<dbReference type="OrthoDB" id="6155318at2759"/>
<feature type="transmembrane region" description="Helical" evidence="11">
    <location>
        <begin position="528"/>
        <end position="548"/>
    </location>
</feature>
<dbReference type="InterPro" id="IPR000175">
    <property type="entry name" value="Na/ntran_symport"/>
</dbReference>
<feature type="transmembrane region" description="Helical" evidence="11">
    <location>
        <begin position="244"/>
        <end position="264"/>
    </location>
</feature>
<dbReference type="GO" id="GO:0015179">
    <property type="term" value="F:L-amino acid transmembrane transporter activity"/>
    <property type="evidence" value="ECO:0007669"/>
    <property type="project" value="TreeGrafter"/>
</dbReference>
<feature type="binding site" evidence="8">
    <location>
        <position position="66"/>
    </location>
    <ligand>
        <name>Na(+)</name>
        <dbReference type="ChEBI" id="CHEBI:29101"/>
        <label>1</label>
    </ligand>
</feature>
<dbReference type="PROSITE" id="PS00610">
    <property type="entry name" value="NA_NEUROTRAN_SYMP_1"/>
    <property type="match status" value="1"/>
</dbReference>
<feature type="binding site" evidence="8">
    <location>
        <position position="428"/>
    </location>
    <ligand>
        <name>Na(+)</name>
        <dbReference type="ChEBI" id="CHEBI:29101"/>
        <label>1</label>
    </ligand>
</feature>
<dbReference type="GO" id="GO:0089718">
    <property type="term" value="P:amino acid import across plasma membrane"/>
    <property type="evidence" value="ECO:0007669"/>
    <property type="project" value="TreeGrafter"/>
</dbReference>
<dbReference type="PANTHER" id="PTHR11616:SF321">
    <property type="entry name" value="SODIUM-DEPENDENT NUTRIENT AMINO ACID TRANSPORTER 1-RELATED"/>
    <property type="match status" value="1"/>
</dbReference>
<feature type="transmembrane region" description="Helical" evidence="11">
    <location>
        <begin position="568"/>
        <end position="589"/>
    </location>
</feature>
<evidence type="ECO:0000256" key="8">
    <source>
        <dbReference type="PIRSR" id="PIRSR600175-1"/>
    </source>
</evidence>
<feature type="binding site" evidence="8">
    <location>
        <position position="70"/>
    </location>
    <ligand>
        <name>Na(+)</name>
        <dbReference type="ChEBI" id="CHEBI:29101"/>
        <label>1</label>
    </ligand>
</feature>
<keyword evidence="5 11" id="KW-1133">Transmembrane helix</keyword>
<keyword evidence="13" id="KW-1185">Reference proteome</keyword>
<dbReference type="GO" id="GO:0005886">
    <property type="term" value="C:plasma membrane"/>
    <property type="evidence" value="ECO:0007669"/>
    <property type="project" value="TreeGrafter"/>
</dbReference>
<dbReference type="PRINTS" id="PR00176">
    <property type="entry name" value="NANEUSMPORT"/>
</dbReference>
<keyword evidence="3 10" id="KW-0813">Transport</keyword>
<feature type="binding site" evidence="8">
    <location>
        <position position="63"/>
    </location>
    <ligand>
        <name>Na(+)</name>
        <dbReference type="ChEBI" id="CHEBI:29101"/>
        <label>1</label>
    </ligand>
</feature>
<dbReference type="GO" id="GO:0005283">
    <property type="term" value="F:amino acid:sodium symporter activity"/>
    <property type="evidence" value="ECO:0007669"/>
    <property type="project" value="TreeGrafter"/>
</dbReference>
<evidence type="ECO:0000256" key="6">
    <source>
        <dbReference type="ARBA" id="ARBA00023136"/>
    </source>
</evidence>
<feature type="transmembrane region" description="Helical" evidence="11">
    <location>
        <begin position="276"/>
        <end position="303"/>
    </location>
</feature>
<comment type="caution">
    <text evidence="12">The sequence shown here is derived from an EMBL/GenBank/DDBJ whole genome shotgun (WGS) entry which is preliminary data.</text>
</comment>
<comment type="similarity">
    <text evidence="2 10">Belongs to the sodium:neurotransmitter symporter (SNF) (TC 2.A.22) family.</text>
</comment>
<feature type="binding site" evidence="8">
    <location>
        <position position="424"/>
    </location>
    <ligand>
        <name>Na(+)</name>
        <dbReference type="ChEBI" id="CHEBI:29101"/>
        <label>1</label>
    </ligand>
</feature>
<proteinExistence type="inferred from homology"/>
<accession>A0A210QKT7</accession>
<keyword evidence="9" id="KW-1015">Disulfide bond</keyword>
<feature type="disulfide bond" evidence="9">
    <location>
        <begin position="168"/>
        <end position="177"/>
    </location>
</feature>
<keyword evidence="4 10" id="KW-0812">Transmembrane</keyword>
<comment type="subcellular location">
    <subcellularLocation>
        <location evidence="1">Membrane</location>
        <topology evidence="1">Multi-pass membrane protein</topology>
    </subcellularLocation>
</comment>
<dbReference type="AlphaFoldDB" id="A0A210QKT7"/>
<evidence type="ECO:0000256" key="1">
    <source>
        <dbReference type="ARBA" id="ARBA00004141"/>
    </source>
</evidence>
<gene>
    <name evidence="12" type="ORF">KP79_PYT05015</name>
</gene>
<feature type="binding site" evidence="8">
    <location>
        <position position="427"/>
    </location>
    <ligand>
        <name>Na(+)</name>
        <dbReference type="ChEBI" id="CHEBI:29101"/>
        <label>1</label>
    </ligand>
</feature>
<feature type="transmembrane region" description="Helical" evidence="11">
    <location>
        <begin position="452"/>
        <end position="477"/>
    </location>
</feature>
<dbReference type="InterPro" id="IPR037272">
    <property type="entry name" value="SNS_sf"/>
</dbReference>
<evidence type="ECO:0000256" key="5">
    <source>
        <dbReference type="ARBA" id="ARBA00022989"/>
    </source>
</evidence>
<keyword evidence="6 11" id="KW-0472">Membrane</keyword>
<evidence type="ECO:0000256" key="7">
    <source>
        <dbReference type="ARBA" id="ARBA00023180"/>
    </source>
</evidence>
<feature type="transmembrane region" description="Helical" evidence="11">
    <location>
        <begin position="483"/>
        <end position="507"/>
    </location>
</feature>
<organism evidence="12 13">
    <name type="scientific">Mizuhopecten yessoensis</name>
    <name type="common">Japanese scallop</name>
    <name type="synonym">Patinopecten yessoensis</name>
    <dbReference type="NCBI Taxonomy" id="6573"/>
    <lineage>
        <taxon>Eukaryota</taxon>
        <taxon>Metazoa</taxon>
        <taxon>Spiralia</taxon>
        <taxon>Lophotrochozoa</taxon>
        <taxon>Mollusca</taxon>
        <taxon>Bivalvia</taxon>
        <taxon>Autobranchia</taxon>
        <taxon>Pteriomorphia</taxon>
        <taxon>Pectinida</taxon>
        <taxon>Pectinoidea</taxon>
        <taxon>Pectinidae</taxon>
        <taxon>Mizuhopecten</taxon>
    </lineage>
</organism>
<keyword evidence="8" id="KW-0479">Metal-binding</keyword>
<name>A0A210QKT7_MIZYE</name>
<keyword evidence="7" id="KW-0325">Glycoprotein</keyword>
<sequence length="653" mass="73474">MYSPLAQSQKYNFTKYLIVGGFHYQHQMDTFDVDALQKATQRETSVKKEQWGRKLEYVLSVLGYLVGFMNIWRFPYVCMRNGGGAFLIPYIVILLLMGIPLYFLEASLGQFTGKSFKEVWSYCPIIQGMAACYQVLLIPSTCFYAMLMTWTLYYFYQSFHYPLPWSTCGNEWNTPYCFSGGNNEMPGHLMANSSSLYNMTSFMNTSIMSSSNASQGQSAEEEYWNYNVLDISSGLVDIGSLKGNTVLCLSLSWLFIYLCVIKGIRTSGKVVYVTATLPYLLLTILLVHNLTLPGSLDGIVFFIKPNFKSLMNIQVWLEAAIQVFYSLGIGWGGILITLSSYNKFNNNCLRDSFLLAIAGESTSVFGGFVIFSALGFMAHKANVPVAEVVKSGPGLGFVAYPMAVSQMPLPNLWAVLFFFAMITLGLDSLFTLVEVTYAYLEGCFPFLGKRQIISRACLSCLGMLFGLPFCTQGGIYLYQLMDWYCAALAPIFFTVVECISISWLYGAERFSRDVEMMIGRRIPLYIRLFWCFFSPLILCVLMVASLIAYEPPTYGNYVYPGWAEDAGWIYAVLPIVPFFTAGFSVLYNAPGKTVYQKLRQSVLPTEDWHPSVDKADYLALPWNTGGTFTQRCLFNLGLRKQSAVVCGNLHQET</sequence>
<feature type="transmembrane region" description="Helical" evidence="11">
    <location>
        <begin position="84"/>
        <end position="104"/>
    </location>
</feature>
<feature type="transmembrane region" description="Helical" evidence="11">
    <location>
        <begin position="55"/>
        <end position="72"/>
    </location>
</feature>
<feature type="transmembrane region" description="Helical" evidence="11">
    <location>
        <begin position="323"/>
        <end position="341"/>
    </location>
</feature>
<dbReference type="SUPFAM" id="SSF161070">
    <property type="entry name" value="SNF-like"/>
    <property type="match status" value="1"/>
</dbReference>
<evidence type="ECO:0000313" key="13">
    <source>
        <dbReference type="Proteomes" id="UP000242188"/>
    </source>
</evidence>
<evidence type="ECO:0000256" key="3">
    <source>
        <dbReference type="ARBA" id="ARBA00022448"/>
    </source>
</evidence>
<dbReference type="PROSITE" id="PS50267">
    <property type="entry name" value="NA_NEUROTRAN_SYMP_3"/>
    <property type="match status" value="1"/>
</dbReference>
<keyword evidence="10" id="KW-0769">Symport</keyword>
<evidence type="ECO:0000256" key="11">
    <source>
        <dbReference type="SAM" id="Phobius"/>
    </source>
</evidence>
<dbReference type="Proteomes" id="UP000242188">
    <property type="component" value="Unassembled WGS sequence"/>
</dbReference>
<protein>
    <recommendedName>
        <fullName evidence="10">Transporter</fullName>
    </recommendedName>
</protein>
<feature type="transmembrane region" description="Helical" evidence="11">
    <location>
        <begin position="135"/>
        <end position="156"/>
    </location>
</feature>
<evidence type="ECO:0000256" key="10">
    <source>
        <dbReference type="RuleBase" id="RU003732"/>
    </source>
</evidence>